<dbReference type="PANTHER" id="PTHR45436:SF5">
    <property type="entry name" value="SENSOR HISTIDINE KINASE TRCS"/>
    <property type="match status" value="1"/>
</dbReference>
<evidence type="ECO:0000256" key="9">
    <source>
        <dbReference type="ARBA" id="ARBA00023012"/>
    </source>
</evidence>
<keyword evidence="8 12" id="KW-1133">Transmembrane helix</keyword>
<dbReference type="InterPro" id="IPR036097">
    <property type="entry name" value="HisK_dim/P_sf"/>
</dbReference>
<dbReference type="CDD" id="cd06225">
    <property type="entry name" value="HAMP"/>
    <property type="match status" value="1"/>
</dbReference>
<keyword evidence="5" id="KW-0808">Transferase</keyword>
<dbReference type="OrthoDB" id="9804645at2"/>
<feature type="compositionally biased region" description="Basic and acidic residues" evidence="11">
    <location>
        <begin position="90"/>
        <end position="116"/>
    </location>
</feature>
<dbReference type="KEGG" id="lsd:EMK97_08290"/>
<dbReference type="EC" id="2.7.13.3" evidence="3"/>
<dbReference type="InterPro" id="IPR050428">
    <property type="entry name" value="TCS_sensor_his_kinase"/>
</dbReference>
<feature type="transmembrane region" description="Helical" evidence="12">
    <location>
        <begin position="190"/>
        <end position="210"/>
    </location>
</feature>
<feature type="domain" description="HAMP" evidence="14">
    <location>
        <begin position="211"/>
        <end position="263"/>
    </location>
</feature>
<organism evidence="15 16">
    <name type="scientific">Litorilituus sediminis</name>
    <dbReference type="NCBI Taxonomy" id="718192"/>
    <lineage>
        <taxon>Bacteria</taxon>
        <taxon>Pseudomonadati</taxon>
        <taxon>Pseudomonadota</taxon>
        <taxon>Gammaproteobacteria</taxon>
        <taxon>Alteromonadales</taxon>
        <taxon>Colwelliaceae</taxon>
        <taxon>Litorilituus</taxon>
    </lineage>
</organism>
<dbReference type="Pfam" id="PF00512">
    <property type="entry name" value="HisKA"/>
    <property type="match status" value="1"/>
</dbReference>
<comment type="subcellular location">
    <subcellularLocation>
        <location evidence="2">Membrane</location>
    </subcellularLocation>
</comment>
<evidence type="ECO:0000313" key="15">
    <source>
        <dbReference type="EMBL" id="QBG35708.1"/>
    </source>
</evidence>
<evidence type="ECO:0000256" key="3">
    <source>
        <dbReference type="ARBA" id="ARBA00012438"/>
    </source>
</evidence>
<evidence type="ECO:0000256" key="4">
    <source>
        <dbReference type="ARBA" id="ARBA00022553"/>
    </source>
</evidence>
<dbReference type="SUPFAM" id="SSF55874">
    <property type="entry name" value="ATPase domain of HSP90 chaperone/DNA topoisomerase II/histidine kinase"/>
    <property type="match status" value="1"/>
</dbReference>
<dbReference type="SUPFAM" id="SSF158472">
    <property type="entry name" value="HAMP domain-like"/>
    <property type="match status" value="1"/>
</dbReference>
<dbReference type="SMART" id="SM00388">
    <property type="entry name" value="HisKA"/>
    <property type="match status" value="1"/>
</dbReference>
<dbReference type="SMART" id="SM00304">
    <property type="entry name" value="HAMP"/>
    <property type="match status" value="1"/>
</dbReference>
<evidence type="ECO:0000256" key="6">
    <source>
        <dbReference type="ARBA" id="ARBA00022692"/>
    </source>
</evidence>
<evidence type="ECO:0000259" key="13">
    <source>
        <dbReference type="PROSITE" id="PS50109"/>
    </source>
</evidence>
<dbReference type="RefSeq" id="WP_130601148.1">
    <property type="nucleotide sequence ID" value="NZ_CP034759.1"/>
</dbReference>
<protein>
    <recommendedName>
        <fullName evidence="3">histidine kinase</fullName>
        <ecNumber evidence="3">2.7.13.3</ecNumber>
    </recommendedName>
</protein>
<evidence type="ECO:0000313" key="16">
    <source>
        <dbReference type="Proteomes" id="UP000290244"/>
    </source>
</evidence>
<dbReference type="Gene3D" id="1.10.287.130">
    <property type="match status" value="1"/>
</dbReference>
<keyword evidence="4" id="KW-0597">Phosphoprotein</keyword>
<proteinExistence type="predicted"/>
<dbReference type="GO" id="GO:0005886">
    <property type="term" value="C:plasma membrane"/>
    <property type="evidence" value="ECO:0007669"/>
    <property type="project" value="TreeGrafter"/>
</dbReference>
<accession>A0A4P6P474</accession>
<dbReference type="CDD" id="cd00082">
    <property type="entry name" value="HisKA"/>
    <property type="match status" value="1"/>
</dbReference>
<evidence type="ECO:0000256" key="1">
    <source>
        <dbReference type="ARBA" id="ARBA00000085"/>
    </source>
</evidence>
<gene>
    <name evidence="15" type="ORF">EMK97_08290</name>
</gene>
<dbReference type="Pfam" id="PF00672">
    <property type="entry name" value="HAMP"/>
    <property type="match status" value="1"/>
</dbReference>
<evidence type="ECO:0000256" key="5">
    <source>
        <dbReference type="ARBA" id="ARBA00022679"/>
    </source>
</evidence>
<keyword evidence="9" id="KW-0902">Two-component regulatory system</keyword>
<dbReference type="AlphaFoldDB" id="A0A4P6P474"/>
<feature type="transmembrane region" description="Helical" evidence="12">
    <location>
        <begin position="7"/>
        <end position="30"/>
    </location>
</feature>
<evidence type="ECO:0000259" key="14">
    <source>
        <dbReference type="PROSITE" id="PS50885"/>
    </source>
</evidence>
<dbReference type="InterPro" id="IPR036890">
    <property type="entry name" value="HATPase_C_sf"/>
</dbReference>
<dbReference type="PRINTS" id="PR00344">
    <property type="entry name" value="BCTRLSENSOR"/>
</dbReference>
<sequence>MKIHNKLFLTLLLFGITLVIAIVSFMQWSLDKGMVNYVNKREINALAPVVTQLAQSYQQRGSWHFIRFDDRRFQRLIRQALSDTEFTLPRPEHRPPPQHRERRAGEKMPGKPDKAPVKALRRPPQKPKHDRYAVLDADKRLVVGHYNEQHDYSMTEIFVADSLIGYFAVVKRHRLTSGYELDFIEQQRSYLWLISLAIMCLVVLISLPLASHIVAPIRALAKGMHQLTQGQYQSRLSIERKDEFAQLTRDFNELAKTLLANESARKRWLANISHELRTPLAVLKAELEAVIDGVRVLSMGHVQSTHQEVLHLERLIADLHALTSADIGGMSYRKEPVDLVAFIDNCAKQYQSYLSDAGYTLQLCNYCKGNYSKGNDSNDSDELLIFADKTRLSQLLENLFSNTVKYAENGTIVKLTLAKNSTKNSAIIRFEDNGQGVANEHLAHLFEHLYRVDDSRSRATGGSGLGLSICAHIVNGHQGKIEAQSSQLGGLAIVIELPLIN</sequence>
<dbReference type="SMART" id="SM00387">
    <property type="entry name" value="HATPase_c"/>
    <property type="match status" value="1"/>
</dbReference>
<dbReference type="InterPro" id="IPR003661">
    <property type="entry name" value="HisK_dim/P_dom"/>
</dbReference>
<dbReference type="PROSITE" id="PS50885">
    <property type="entry name" value="HAMP"/>
    <property type="match status" value="1"/>
</dbReference>
<reference evidence="15 16" key="1">
    <citation type="submission" date="2018-12" db="EMBL/GenBank/DDBJ databases">
        <title>Complete genome of Litorilituus sediminis.</title>
        <authorList>
            <person name="Liu A."/>
            <person name="Rong J."/>
        </authorList>
    </citation>
    <scope>NUCLEOTIDE SEQUENCE [LARGE SCALE GENOMIC DNA]</scope>
    <source>
        <strain evidence="15 16">JCM 17549</strain>
    </source>
</reference>
<feature type="region of interest" description="Disordered" evidence="11">
    <location>
        <begin position="86"/>
        <end position="129"/>
    </location>
</feature>
<evidence type="ECO:0000256" key="12">
    <source>
        <dbReference type="SAM" id="Phobius"/>
    </source>
</evidence>
<evidence type="ECO:0000256" key="8">
    <source>
        <dbReference type="ARBA" id="ARBA00022989"/>
    </source>
</evidence>
<dbReference type="Proteomes" id="UP000290244">
    <property type="component" value="Chromosome"/>
</dbReference>
<evidence type="ECO:0000256" key="7">
    <source>
        <dbReference type="ARBA" id="ARBA00022777"/>
    </source>
</evidence>
<dbReference type="Pfam" id="PF02518">
    <property type="entry name" value="HATPase_c"/>
    <property type="match status" value="1"/>
</dbReference>
<keyword evidence="16" id="KW-1185">Reference proteome</keyword>
<evidence type="ECO:0000256" key="2">
    <source>
        <dbReference type="ARBA" id="ARBA00004370"/>
    </source>
</evidence>
<dbReference type="InterPro" id="IPR003660">
    <property type="entry name" value="HAMP_dom"/>
</dbReference>
<keyword evidence="6 12" id="KW-0812">Transmembrane</keyword>
<evidence type="ECO:0000256" key="11">
    <source>
        <dbReference type="SAM" id="MobiDB-lite"/>
    </source>
</evidence>
<comment type="catalytic activity">
    <reaction evidence="1">
        <text>ATP + protein L-histidine = ADP + protein N-phospho-L-histidine.</text>
        <dbReference type="EC" id="2.7.13.3"/>
    </reaction>
</comment>
<dbReference type="Gene3D" id="6.10.340.10">
    <property type="match status" value="1"/>
</dbReference>
<dbReference type="InterPro" id="IPR003594">
    <property type="entry name" value="HATPase_dom"/>
</dbReference>
<dbReference type="PANTHER" id="PTHR45436">
    <property type="entry name" value="SENSOR HISTIDINE KINASE YKOH"/>
    <property type="match status" value="1"/>
</dbReference>
<name>A0A4P6P474_9GAMM</name>
<keyword evidence="10 12" id="KW-0472">Membrane</keyword>
<dbReference type="EMBL" id="CP034759">
    <property type="protein sequence ID" value="QBG35708.1"/>
    <property type="molecule type" value="Genomic_DNA"/>
</dbReference>
<keyword evidence="7" id="KW-0418">Kinase</keyword>
<evidence type="ECO:0000256" key="10">
    <source>
        <dbReference type="ARBA" id="ARBA00023136"/>
    </source>
</evidence>
<feature type="compositionally biased region" description="Basic residues" evidence="11">
    <location>
        <begin position="119"/>
        <end position="129"/>
    </location>
</feature>
<feature type="domain" description="Histidine kinase" evidence="13">
    <location>
        <begin position="271"/>
        <end position="501"/>
    </location>
</feature>
<dbReference type="SUPFAM" id="SSF47384">
    <property type="entry name" value="Homodimeric domain of signal transducing histidine kinase"/>
    <property type="match status" value="1"/>
</dbReference>
<dbReference type="InterPro" id="IPR004358">
    <property type="entry name" value="Sig_transdc_His_kin-like_C"/>
</dbReference>
<dbReference type="GO" id="GO:0000155">
    <property type="term" value="F:phosphorelay sensor kinase activity"/>
    <property type="evidence" value="ECO:0007669"/>
    <property type="project" value="InterPro"/>
</dbReference>
<dbReference type="Gene3D" id="3.30.565.10">
    <property type="entry name" value="Histidine kinase-like ATPase, C-terminal domain"/>
    <property type="match status" value="1"/>
</dbReference>
<feature type="transmembrane region" description="Helical" evidence="12">
    <location>
        <begin position="152"/>
        <end position="169"/>
    </location>
</feature>
<dbReference type="PROSITE" id="PS50109">
    <property type="entry name" value="HIS_KIN"/>
    <property type="match status" value="1"/>
</dbReference>
<dbReference type="InterPro" id="IPR005467">
    <property type="entry name" value="His_kinase_dom"/>
</dbReference>